<accession>A0ACA9PUW9</accession>
<evidence type="ECO:0000313" key="2">
    <source>
        <dbReference type="Proteomes" id="UP000789702"/>
    </source>
</evidence>
<comment type="caution">
    <text evidence="1">The sequence shown here is derived from an EMBL/GenBank/DDBJ whole genome shotgun (WGS) entry which is preliminary data.</text>
</comment>
<sequence>PPLYEELLPFSVLWPPFYEELLSLEKKIEFVKAKELDQKRRPSMMTSNWSRKCCSHLTFGHFQFHIETEVPIARCSKSSLC</sequence>
<dbReference type="EMBL" id="CAJVPU010033314">
    <property type="protein sequence ID" value="CAG8722123.1"/>
    <property type="molecule type" value="Genomic_DNA"/>
</dbReference>
<feature type="non-terminal residue" evidence="1">
    <location>
        <position position="1"/>
    </location>
</feature>
<gene>
    <name evidence="1" type="ORF">DHETER_LOCUS12897</name>
</gene>
<proteinExistence type="predicted"/>
<keyword evidence="2" id="KW-1185">Reference proteome</keyword>
<name>A0ACA9PUW9_9GLOM</name>
<organism evidence="1 2">
    <name type="scientific">Dentiscutata heterogama</name>
    <dbReference type="NCBI Taxonomy" id="1316150"/>
    <lineage>
        <taxon>Eukaryota</taxon>
        <taxon>Fungi</taxon>
        <taxon>Fungi incertae sedis</taxon>
        <taxon>Mucoromycota</taxon>
        <taxon>Glomeromycotina</taxon>
        <taxon>Glomeromycetes</taxon>
        <taxon>Diversisporales</taxon>
        <taxon>Gigasporaceae</taxon>
        <taxon>Dentiscutata</taxon>
    </lineage>
</organism>
<dbReference type="Proteomes" id="UP000789702">
    <property type="component" value="Unassembled WGS sequence"/>
</dbReference>
<protein>
    <submittedName>
        <fullName evidence="1">4740_t:CDS:1</fullName>
    </submittedName>
</protein>
<reference evidence="1" key="1">
    <citation type="submission" date="2021-06" db="EMBL/GenBank/DDBJ databases">
        <authorList>
            <person name="Kallberg Y."/>
            <person name="Tangrot J."/>
            <person name="Rosling A."/>
        </authorList>
    </citation>
    <scope>NUCLEOTIDE SEQUENCE</scope>
    <source>
        <strain evidence="1">IL203A</strain>
    </source>
</reference>
<evidence type="ECO:0000313" key="1">
    <source>
        <dbReference type="EMBL" id="CAG8722123.1"/>
    </source>
</evidence>